<evidence type="ECO:0008006" key="10">
    <source>
        <dbReference type="Google" id="ProtNLM"/>
    </source>
</evidence>
<dbReference type="InterPro" id="IPR012899">
    <property type="entry name" value="LTXXQ"/>
</dbReference>
<evidence type="ECO:0000256" key="1">
    <source>
        <dbReference type="ARBA" id="ARBA00004418"/>
    </source>
</evidence>
<keyword evidence="4" id="KW-0574">Periplasm</keyword>
<dbReference type="GO" id="GO:0051082">
    <property type="term" value="F:unfolded protein binding"/>
    <property type="evidence" value="ECO:0007669"/>
    <property type="project" value="TreeGrafter"/>
</dbReference>
<comment type="subcellular location">
    <subcellularLocation>
        <location evidence="1">Periplasm</location>
    </subcellularLocation>
</comment>
<organism evidence="8 9">
    <name type="scientific">Dyella jiangningensis</name>
    <dbReference type="NCBI Taxonomy" id="1379159"/>
    <lineage>
        <taxon>Bacteria</taxon>
        <taxon>Pseudomonadati</taxon>
        <taxon>Pseudomonadota</taxon>
        <taxon>Gammaproteobacteria</taxon>
        <taxon>Lysobacterales</taxon>
        <taxon>Rhodanobacteraceae</taxon>
        <taxon>Dyella</taxon>
    </lineage>
</organism>
<gene>
    <name evidence="8" type="ORF">CA260_08125</name>
</gene>
<protein>
    <recommendedName>
        <fullName evidence="10">Zinc resistance-associated protein</fullName>
    </recommendedName>
</protein>
<dbReference type="PANTHER" id="PTHR38102">
    <property type="entry name" value="PERIPLASMIC CHAPERONE SPY"/>
    <property type="match status" value="1"/>
</dbReference>
<evidence type="ECO:0000256" key="2">
    <source>
        <dbReference type="ARBA" id="ARBA00008441"/>
    </source>
</evidence>
<feature type="coiled-coil region" evidence="5">
    <location>
        <begin position="62"/>
        <end position="89"/>
    </location>
</feature>
<sequence>MRKNITLALAMASALALAPFAIAAAAGQDGGPHDGWHGGHGHEFAGAYAKLNLSDAQKANIKQIMQNAFSQTKTQRQNLRQQREAFEQMAPNASGYQAAATALAQAEGAAATARVQQRAAIRAQIYAVLTPAQQAQLATMKADRQARRQQWQQFKARHPASGSSTAQ</sequence>
<evidence type="ECO:0000256" key="4">
    <source>
        <dbReference type="ARBA" id="ARBA00022764"/>
    </source>
</evidence>
<evidence type="ECO:0000256" key="7">
    <source>
        <dbReference type="SAM" id="SignalP"/>
    </source>
</evidence>
<evidence type="ECO:0000313" key="8">
    <source>
        <dbReference type="EMBL" id="RAO77814.1"/>
    </source>
</evidence>
<dbReference type="Gene3D" id="1.20.120.1490">
    <property type="match status" value="1"/>
</dbReference>
<comment type="caution">
    <text evidence="8">The sequence shown here is derived from an EMBL/GenBank/DDBJ whole genome shotgun (WGS) entry which is preliminary data.</text>
</comment>
<dbReference type="AlphaFoldDB" id="A0A328PD68"/>
<keyword evidence="9" id="KW-1185">Reference proteome</keyword>
<name>A0A328PD68_9GAMM</name>
<dbReference type="RefSeq" id="WP_111982244.1">
    <property type="nucleotide sequence ID" value="NZ_NFZS01000001.1"/>
</dbReference>
<dbReference type="Proteomes" id="UP000248926">
    <property type="component" value="Unassembled WGS sequence"/>
</dbReference>
<feature type="signal peptide" evidence="7">
    <location>
        <begin position="1"/>
        <end position="23"/>
    </location>
</feature>
<dbReference type="EMBL" id="NFZS01000001">
    <property type="protein sequence ID" value="RAO77814.1"/>
    <property type="molecule type" value="Genomic_DNA"/>
</dbReference>
<keyword evidence="3 7" id="KW-0732">Signal</keyword>
<evidence type="ECO:0000256" key="6">
    <source>
        <dbReference type="SAM" id="MobiDB-lite"/>
    </source>
</evidence>
<dbReference type="Pfam" id="PF07813">
    <property type="entry name" value="LTXXQ"/>
    <property type="match status" value="1"/>
</dbReference>
<feature type="region of interest" description="Disordered" evidence="6">
    <location>
        <begin position="139"/>
        <end position="167"/>
    </location>
</feature>
<dbReference type="OrthoDB" id="5958313at2"/>
<feature type="chain" id="PRO_5016308339" description="Zinc resistance-associated protein" evidence="7">
    <location>
        <begin position="24"/>
        <end position="167"/>
    </location>
</feature>
<reference evidence="8 9" key="1">
    <citation type="journal article" date="2018" name="Genet. Mol. Biol.">
        <title>The genome sequence of Dyella jiangningensis FCAV SCS01 from a lignocellulose-decomposing microbial consortium metagenome reveals potential for biotechnological applications.</title>
        <authorList>
            <person name="Desiderato J.G."/>
            <person name="Alvarenga D.O."/>
            <person name="Constancio M.T.L."/>
            <person name="Alves L.M.C."/>
            <person name="Varani A.M."/>
        </authorList>
    </citation>
    <scope>NUCLEOTIDE SEQUENCE [LARGE SCALE GENOMIC DNA]</scope>
    <source>
        <strain evidence="8 9">FCAV SCS01</strain>
    </source>
</reference>
<dbReference type="PIRSF" id="PIRSF034445">
    <property type="entry name" value="CpxP_Spy"/>
    <property type="match status" value="1"/>
</dbReference>
<evidence type="ECO:0000313" key="9">
    <source>
        <dbReference type="Proteomes" id="UP000248926"/>
    </source>
</evidence>
<dbReference type="InterPro" id="IPR052211">
    <property type="entry name" value="Cpx_auxiliary_protein"/>
</dbReference>
<comment type="similarity">
    <text evidence="2">Belongs to the CpxP/Spy family.</text>
</comment>
<keyword evidence="5" id="KW-0175">Coiled coil</keyword>
<dbReference type="PANTHER" id="PTHR38102:SF1">
    <property type="entry name" value="PERIPLASMIC CHAPERONE SPY"/>
    <property type="match status" value="1"/>
</dbReference>
<accession>A0A328PD68</accession>
<proteinExistence type="inferred from homology"/>
<dbReference type="GO" id="GO:0030288">
    <property type="term" value="C:outer membrane-bounded periplasmic space"/>
    <property type="evidence" value="ECO:0007669"/>
    <property type="project" value="TreeGrafter"/>
</dbReference>
<evidence type="ECO:0000256" key="3">
    <source>
        <dbReference type="ARBA" id="ARBA00022729"/>
    </source>
</evidence>
<evidence type="ECO:0000256" key="5">
    <source>
        <dbReference type="SAM" id="Coils"/>
    </source>
</evidence>